<gene>
    <name evidence="3" type="ORF">GQ26_0171510</name>
</gene>
<keyword evidence="1" id="KW-0175">Coiled coil</keyword>
<dbReference type="eggNOG" id="ENOG502S7CP">
    <property type="taxonomic scope" value="Eukaryota"/>
</dbReference>
<sequence>MAPKRKRTTNPEDNSDEDTNTARESKRFTWLKPQVRNVSKHTIKSKWSSLPEPVQNKVRELFRSLERPVIVRQRDEKKRIEAQVALGGVVKTLERRLPRMPFPPLTKDAGFDHESVLNEHRVLETQLSTTRNTIDLLKLEIEREEALLAKETKYVEEMEKNAKKAEVERKRQMKNEHPVLRHIDAHSGDANGSSSSVPFVVLDRSKEQTALCEVTPPPSPLPPISVSSLSAKLMRDTDGTPSRNSVDSNAIEWASQFNADQYCAVCRIERGYY</sequence>
<organism evidence="3">
    <name type="scientific">Talaromyces marneffei PM1</name>
    <dbReference type="NCBI Taxonomy" id="1077442"/>
    <lineage>
        <taxon>Eukaryota</taxon>
        <taxon>Fungi</taxon>
        <taxon>Dikarya</taxon>
        <taxon>Ascomycota</taxon>
        <taxon>Pezizomycotina</taxon>
        <taxon>Eurotiomycetes</taxon>
        <taxon>Eurotiomycetidae</taxon>
        <taxon>Eurotiales</taxon>
        <taxon>Trichocomaceae</taxon>
        <taxon>Talaromyces</taxon>
        <taxon>Talaromyces sect. Talaromyces</taxon>
    </lineage>
</organism>
<accession>A0A093VA91</accession>
<dbReference type="AlphaFoldDB" id="A0A093VA91"/>
<dbReference type="HOGENOM" id="CLU_058654_0_0_1"/>
<evidence type="ECO:0000256" key="1">
    <source>
        <dbReference type="SAM" id="Coils"/>
    </source>
</evidence>
<evidence type="ECO:0000256" key="2">
    <source>
        <dbReference type="SAM" id="MobiDB-lite"/>
    </source>
</evidence>
<feature type="region of interest" description="Disordered" evidence="2">
    <location>
        <begin position="1"/>
        <end position="27"/>
    </location>
</feature>
<feature type="coiled-coil region" evidence="1">
    <location>
        <begin position="127"/>
        <end position="175"/>
    </location>
</feature>
<proteinExistence type="predicted"/>
<name>A0A093VA91_TALMA</name>
<protein>
    <submittedName>
        <fullName evidence="3">Kinetochore protein fta7</fullName>
    </submittedName>
</protein>
<evidence type="ECO:0000313" key="3">
    <source>
        <dbReference type="EMBL" id="KFX46904.1"/>
    </source>
</evidence>
<dbReference type="Pfam" id="PF13094">
    <property type="entry name" value="CENP-Q"/>
    <property type="match status" value="1"/>
</dbReference>
<reference key="1">
    <citation type="journal article" date="2014" name="PLoS Genet.">
        <title>Signature Gene Expression Reveals Novel Clues to the Molecular Mechanisms of Dimorphic Transition in Penicillium marneffei.</title>
        <authorList>
            <person name="Yang E."/>
            <person name="Wang G."/>
            <person name="Cai J."/>
            <person name="Woo P.C."/>
            <person name="Lau S.K."/>
            <person name="Yuen K.-Y."/>
            <person name="Chow W.-N."/>
            <person name="Lin X."/>
        </authorList>
    </citation>
    <scope>NUCLEOTIDE SEQUENCE [LARGE SCALE GENOMIC DNA]</scope>
    <source>
        <strain>PM1</strain>
    </source>
</reference>
<reference evidence="3" key="2">
    <citation type="journal article" date="2014" name="PLoS Genet.">
        <title>Signature gene expression reveals novel clues to the molecular mechanisms of dimorphic transition in Penicillium marneffei.</title>
        <authorList>
            <person name="Yang E."/>
            <person name="Wang G."/>
            <person name="Cai J."/>
            <person name="Woo P.C."/>
            <person name="Lau S.K."/>
            <person name="Yuen K.-Y."/>
            <person name="Chow W.-N."/>
            <person name="Lin X."/>
        </authorList>
    </citation>
    <scope>NUCLEOTIDE SEQUENCE</scope>
    <source>
        <strain evidence="3">PM1</strain>
    </source>
</reference>
<dbReference type="EMBL" id="JPOX01000017">
    <property type="protein sequence ID" value="KFX46904.1"/>
    <property type="molecule type" value="Genomic_DNA"/>
</dbReference>
<dbReference type="InterPro" id="IPR025212">
    <property type="entry name" value="CAD_CENP-Q"/>
</dbReference>
<comment type="caution">
    <text evidence="3">The sequence shown here is derived from an EMBL/GenBank/DDBJ whole genome shotgun (WGS) entry which is preliminary data.</text>
</comment>